<feature type="domain" description="ShKT" evidence="3">
    <location>
        <begin position="88"/>
        <end position="127"/>
    </location>
</feature>
<keyword evidence="4" id="KW-1185">Reference proteome</keyword>
<protein>
    <submittedName>
        <fullName evidence="5">ShKT domain-containing protein</fullName>
    </submittedName>
</protein>
<evidence type="ECO:0000256" key="1">
    <source>
        <dbReference type="PROSITE-ProRule" id="PRU01005"/>
    </source>
</evidence>
<proteinExistence type="predicted"/>
<comment type="caution">
    <text evidence="1">Lacks conserved residue(s) required for the propagation of feature annotation.</text>
</comment>
<dbReference type="InterPro" id="IPR003582">
    <property type="entry name" value="ShKT_dom"/>
</dbReference>
<reference evidence="5" key="1">
    <citation type="submission" date="2022-11" db="UniProtKB">
        <authorList>
            <consortium name="WormBaseParasite"/>
        </authorList>
    </citation>
    <scope>IDENTIFICATION</scope>
</reference>
<dbReference type="Proteomes" id="UP000887540">
    <property type="component" value="Unplaced"/>
</dbReference>
<evidence type="ECO:0000256" key="2">
    <source>
        <dbReference type="SAM" id="SignalP"/>
    </source>
</evidence>
<feature type="chain" id="PRO_5037872361" evidence="2">
    <location>
        <begin position="24"/>
        <end position="374"/>
    </location>
</feature>
<keyword evidence="2" id="KW-0732">Signal</keyword>
<dbReference type="PROSITE" id="PS51670">
    <property type="entry name" value="SHKT"/>
    <property type="match status" value="3"/>
</dbReference>
<accession>A0A914D6B8</accession>
<evidence type="ECO:0000259" key="3">
    <source>
        <dbReference type="PROSITE" id="PS51670"/>
    </source>
</evidence>
<name>A0A914D6B8_9BILA</name>
<dbReference type="SMART" id="SM00254">
    <property type="entry name" value="ShKT"/>
    <property type="match status" value="3"/>
</dbReference>
<dbReference type="PANTHER" id="PTHR46707:SF1">
    <property type="entry name" value="COEXPRESSED WITH POLYCYSTINS-RELATED"/>
    <property type="match status" value="1"/>
</dbReference>
<feature type="domain" description="ShKT" evidence="3">
    <location>
        <begin position="25"/>
        <end position="66"/>
    </location>
</feature>
<dbReference type="AlphaFoldDB" id="A0A914D6B8"/>
<evidence type="ECO:0000313" key="5">
    <source>
        <dbReference type="WBParaSite" id="ACRNAN_scaffold188.g19132.t1"/>
    </source>
</evidence>
<dbReference type="Pfam" id="PF01549">
    <property type="entry name" value="ShK"/>
    <property type="match status" value="3"/>
</dbReference>
<dbReference type="WBParaSite" id="ACRNAN_scaffold188.g19132.t1">
    <property type="protein sequence ID" value="ACRNAN_scaffold188.g19132.t1"/>
    <property type="gene ID" value="ACRNAN_scaffold188.g19132"/>
</dbReference>
<dbReference type="PANTHER" id="PTHR46707">
    <property type="entry name" value="PROTEIN CBG07468"/>
    <property type="match status" value="1"/>
</dbReference>
<feature type="domain" description="ShKT" evidence="3">
    <location>
        <begin position="139"/>
        <end position="178"/>
    </location>
</feature>
<feature type="signal peptide" evidence="2">
    <location>
        <begin position="1"/>
        <end position="23"/>
    </location>
</feature>
<sequence>MMTSPFSFIFFGTILLYCSPANAACSTTQDDPRCATWVANGFCQQSFYTCDQKRTYCASACNIGSCNPLTTCSSSSSGSSGASTSVSCTDSDSRCALWVSNGFCASSLYTCDQKRTYCAASCNIGSCSPMTTCSASSSCTDSDANCPTWVANGFCTKTWYTCNQKNQYCAKSCNIGGCNPQLTCGSGQATTTPTPCININGSLSKIDRYFCNSTIHDYTVSQQNLYSSCSHEDLCFAPESDCQNPKNKTGYLLNTASGNTCQGLLQMVSFNDKSSNSTVLAVGSAEISQFRSNTTYYAELENMGYCAPNSCTCGATLPLYYIVRSISNGIDHLYTLSFDEMVRNNGSVTLKGSYQGIKCYLWTINATTVCGVSC</sequence>
<organism evidence="4 5">
    <name type="scientific">Acrobeloides nanus</name>
    <dbReference type="NCBI Taxonomy" id="290746"/>
    <lineage>
        <taxon>Eukaryota</taxon>
        <taxon>Metazoa</taxon>
        <taxon>Ecdysozoa</taxon>
        <taxon>Nematoda</taxon>
        <taxon>Chromadorea</taxon>
        <taxon>Rhabditida</taxon>
        <taxon>Tylenchina</taxon>
        <taxon>Cephalobomorpha</taxon>
        <taxon>Cephaloboidea</taxon>
        <taxon>Cephalobidae</taxon>
        <taxon>Acrobeloides</taxon>
    </lineage>
</organism>
<evidence type="ECO:0000313" key="4">
    <source>
        <dbReference type="Proteomes" id="UP000887540"/>
    </source>
</evidence>